<reference evidence="1" key="1">
    <citation type="submission" date="2021-06" db="EMBL/GenBank/DDBJ databases">
        <authorList>
            <person name="Kallberg Y."/>
            <person name="Tangrot J."/>
            <person name="Rosling A."/>
        </authorList>
    </citation>
    <scope>NUCLEOTIDE SEQUENCE</scope>
    <source>
        <strain evidence="1">UK204</strain>
    </source>
</reference>
<dbReference type="EMBL" id="CAJVPQ010000204">
    <property type="protein sequence ID" value="CAG8457013.1"/>
    <property type="molecule type" value="Genomic_DNA"/>
</dbReference>
<dbReference type="Proteomes" id="UP000789570">
    <property type="component" value="Unassembled WGS sequence"/>
</dbReference>
<accession>A0A9N8VJK3</accession>
<organism evidence="1 2">
    <name type="scientific">Funneliformis caledonium</name>
    <dbReference type="NCBI Taxonomy" id="1117310"/>
    <lineage>
        <taxon>Eukaryota</taxon>
        <taxon>Fungi</taxon>
        <taxon>Fungi incertae sedis</taxon>
        <taxon>Mucoromycota</taxon>
        <taxon>Glomeromycotina</taxon>
        <taxon>Glomeromycetes</taxon>
        <taxon>Glomerales</taxon>
        <taxon>Glomeraceae</taxon>
        <taxon>Funneliformis</taxon>
    </lineage>
</organism>
<gene>
    <name evidence="1" type="ORF">FCALED_LOCUS1552</name>
</gene>
<sequence>MSSVRSFTSSTSSIHYLHPIKSDENTIGNFLVRTPAKKEQPKKKELQQNNIEFLDFNANPVEFDYDLTGGSQQNPTDIELDDEIIGNQSNIITSEHWEREINE</sequence>
<dbReference type="AlphaFoldDB" id="A0A9N8VJK3"/>
<comment type="caution">
    <text evidence="1">The sequence shown here is derived from an EMBL/GenBank/DDBJ whole genome shotgun (WGS) entry which is preliminary data.</text>
</comment>
<proteinExistence type="predicted"/>
<evidence type="ECO:0000313" key="2">
    <source>
        <dbReference type="Proteomes" id="UP000789570"/>
    </source>
</evidence>
<protein>
    <submittedName>
        <fullName evidence="1">6995_t:CDS:1</fullName>
    </submittedName>
</protein>
<name>A0A9N8VJK3_9GLOM</name>
<keyword evidence="2" id="KW-1185">Reference proteome</keyword>
<evidence type="ECO:0000313" key="1">
    <source>
        <dbReference type="EMBL" id="CAG8457013.1"/>
    </source>
</evidence>